<dbReference type="STRING" id="118060.ATZ35_01780"/>
<reference evidence="3" key="1">
    <citation type="submission" date="2015-12" db="EMBL/GenBank/DDBJ databases">
        <authorList>
            <person name="Lauer A."/>
            <person name="Humrighouse B."/>
            <person name="Loparev V."/>
            <person name="Shewmaker P.L."/>
            <person name="Whitney A.M."/>
            <person name="McLaughlin R.W."/>
        </authorList>
    </citation>
    <scope>NUCLEOTIDE SEQUENCE [LARGE SCALE GENOMIC DNA]</scope>
    <source>
        <strain evidence="3">LMG 26678</strain>
    </source>
</reference>
<dbReference type="PANTHER" id="PTHR38454">
    <property type="entry name" value="INTEGRAL MEMBRANE PROTEIN-RELATED"/>
    <property type="match status" value="1"/>
</dbReference>
<organism evidence="2 3">
    <name type="scientific">Enterococcus rotai</name>
    <dbReference type="NCBI Taxonomy" id="118060"/>
    <lineage>
        <taxon>Bacteria</taxon>
        <taxon>Bacillati</taxon>
        <taxon>Bacillota</taxon>
        <taxon>Bacilli</taxon>
        <taxon>Lactobacillales</taxon>
        <taxon>Enterococcaceae</taxon>
        <taxon>Enterococcus</taxon>
    </lineage>
</organism>
<feature type="transmembrane region" description="Helical" evidence="1">
    <location>
        <begin position="233"/>
        <end position="253"/>
    </location>
</feature>
<feature type="transmembrane region" description="Helical" evidence="1">
    <location>
        <begin position="826"/>
        <end position="846"/>
    </location>
</feature>
<sequence length="855" mass="98131">MLKVKKNLLISGSFLLPLLLLIILWSILGLAPFGNNNLLVSDLGTQYMPFLSLFKQFFQGDTYSLYSFSDALGGTILPLSAYYLLSPFNSLVLLFSYEQLPIAILLIITLKISLMGSSMFYYLHKTYKQSTIATLLFSTSYSLCGFVTVYCLNFMWLDALILLPLLILGIQRLWDHKKYWLYSGALFLSIVTNYYMGYMLCIFAVCYSLYWYYQKNDVSKRKSLWQFIKEGRLFFLTSFLTGISTSFILIPAIEGMLATKKTNFDWQTFLPTPNFGLNFLSQFGLGSVNFEWRLEHLPTIFSGILMVILFIAYFQLSSIPKKAKWGAAFLLGFIFLSFWLELVNTVWHMFQSPAGFPYRNTFIFSFLIIKFAYEAFLKLKEGAKLTIMIPAIFSGLLLIGYVALKFSVEKIFLLSDHYFIISLISIWLTFGIIVFAQKKSGAKRVSVYALLFLVVCSELVFNFWISFKDIPFGNQEKFAQTFQIQDRLISDLQNKQTNLFRIKQTIDSDTAGYREKNNGYNNPILYGYAGVSSYTSTLDAKTQDTLHALGLYQKNDRRIAYVDESKVINLLLNVSYQLTPEVKTYQENLSTDLSTNVYQNPEAIGMGFLVPSEFRSLKLVENQPLKNQEMILQEIQANPQTYFQETQKVTWETQADNHYTLTTKTSANGELYLYVPEINWKKITSFKVNGEKIQPAVYIATNQLFNLGYFKKDAEIELQLESEIALEDQMIELKTLQQDTFDSFITKQKSQAIQLKQQASGTLSGNITVTDSENTLLYLAIPYDKNWQITVDGKKVKAMSVLGNFTGIDLSPGKHQITMQYQQRNFIVGVMISISVLLGVLFYQLLKYYKKRKTT</sequence>
<evidence type="ECO:0000313" key="2">
    <source>
        <dbReference type="EMBL" id="ALS35928.1"/>
    </source>
</evidence>
<feature type="transmembrane region" description="Helical" evidence="1">
    <location>
        <begin position="297"/>
        <end position="316"/>
    </location>
</feature>
<dbReference type="Pfam" id="PF09586">
    <property type="entry name" value="YfhO"/>
    <property type="match status" value="1"/>
</dbReference>
<feature type="transmembrane region" description="Helical" evidence="1">
    <location>
        <begin position="418"/>
        <end position="436"/>
    </location>
</feature>
<keyword evidence="3" id="KW-1185">Reference proteome</keyword>
<feature type="transmembrane region" description="Helical" evidence="1">
    <location>
        <begin position="328"/>
        <end position="350"/>
    </location>
</feature>
<dbReference type="AlphaFoldDB" id="A0A0U2X798"/>
<proteinExistence type="predicted"/>
<feature type="transmembrane region" description="Helical" evidence="1">
    <location>
        <begin position="385"/>
        <end position="406"/>
    </location>
</feature>
<protein>
    <recommendedName>
        <fullName evidence="4">Copper ABC transporter permease</fullName>
    </recommendedName>
</protein>
<dbReference type="InterPro" id="IPR018580">
    <property type="entry name" value="Uncharacterised_YfhO"/>
</dbReference>
<feature type="transmembrane region" description="Helical" evidence="1">
    <location>
        <begin position="129"/>
        <end position="149"/>
    </location>
</feature>
<feature type="transmembrane region" description="Helical" evidence="1">
    <location>
        <begin position="7"/>
        <end position="28"/>
    </location>
</feature>
<feature type="transmembrane region" description="Helical" evidence="1">
    <location>
        <begin position="194"/>
        <end position="213"/>
    </location>
</feature>
<gene>
    <name evidence="2" type="ORF">ATZ35_01780</name>
</gene>
<keyword evidence="1" id="KW-0472">Membrane</keyword>
<feature type="transmembrane region" description="Helical" evidence="1">
    <location>
        <begin position="356"/>
        <end position="373"/>
    </location>
</feature>
<feature type="transmembrane region" description="Helical" evidence="1">
    <location>
        <begin position="156"/>
        <end position="174"/>
    </location>
</feature>
<dbReference type="PANTHER" id="PTHR38454:SF1">
    <property type="entry name" value="INTEGRAL MEMBRANE PROTEIN"/>
    <property type="match status" value="1"/>
</dbReference>
<feature type="transmembrane region" description="Helical" evidence="1">
    <location>
        <begin position="102"/>
        <end position="123"/>
    </location>
</feature>
<evidence type="ECO:0000256" key="1">
    <source>
        <dbReference type="SAM" id="Phobius"/>
    </source>
</evidence>
<keyword evidence="1" id="KW-0812">Transmembrane</keyword>
<feature type="transmembrane region" description="Helical" evidence="1">
    <location>
        <begin position="71"/>
        <end position="95"/>
    </location>
</feature>
<feature type="transmembrane region" description="Helical" evidence="1">
    <location>
        <begin position="448"/>
        <end position="467"/>
    </location>
</feature>
<dbReference type="Proteomes" id="UP000067523">
    <property type="component" value="Chromosome"/>
</dbReference>
<evidence type="ECO:0000313" key="3">
    <source>
        <dbReference type="Proteomes" id="UP000067523"/>
    </source>
</evidence>
<name>A0A0U2X798_9ENTE</name>
<dbReference type="RefSeq" id="WP_208928974.1">
    <property type="nucleotide sequence ID" value="NZ_CP013655.1"/>
</dbReference>
<dbReference type="KEGG" id="erx:ATZ35_01780"/>
<dbReference type="EMBL" id="CP013655">
    <property type="protein sequence ID" value="ALS35928.1"/>
    <property type="molecule type" value="Genomic_DNA"/>
</dbReference>
<keyword evidence="1" id="KW-1133">Transmembrane helix</keyword>
<accession>A0A0U2X798</accession>
<evidence type="ECO:0008006" key="4">
    <source>
        <dbReference type="Google" id="ProtNLM"/>
    </source>
</evidence>